<evidence type="ECO:0000259" key="2">
    <source>
        <dbReference type="Pfam" id="PF05170"/>
    </source>
</evidence>
<reference evidence="3" key="1">
    <citation type="submission" date="2019-02" db="EMBL/GenBank/DDBJ databases">
        <authorList>
            <person name="Li S.-H."/>
        </authorList>
    </citation>
    <scope>NUCLEOTIDE SEQUENCE</scope>
    <source>
        <strain evidence="3">IMCC14734</strain>
    </source>
</reference>
<organism evidence="3 4">
    <name type="scientific">Candidatus Litorirhabdus singularis</name>
    <dbReference type="NCBI Taxonomy" id="2518993"/>
    <lineage>
        <taxon>Bacteria</taxon>
        <taxon>Pseudomonadati</taxon>
        <taxon>Pseudomonadota</taxon>
        <taxon>Gammaproteobacteria</taxon>
        <taxon>Cellvibrionales</taxon>
        <taxon>Halieaceae</taxon>
        <taxon>Candidatus Litorirhabdus</taxon>
    </lineage>
</organism>
<evidence type="ECO:0000313" key="4">
    <source>
        <dbReference type="Proteomes" id="UP001143362"/>
    </source>
</evidence>
<accession>A0ABT3TD71</accession>
<proteinExistence type="predicted"/>
<dbReference type="Proteomes" id="UP001143362">
    <property type="component" value="Unassembled WGS sequence"/>
</dbReference>
<dbReference type="PANTHER" id="PTHR30441">
    <property type="entry name" value="DUF748 DOMAIN-CONTAINING PROTEIN"/>
    <property type="match status" value="1"/>
</dbReference>
<sequence>MKRATFGGLAGVFSLSLILVLLIGTGLLPLNLSLLRGTIAAQVSDFLGFELQLDAPLRVRLGPRASLTVGGLTLAAPAMNTTGLIRAQNLKVSLDTRALLRGEILLHSVRVAQLQLEICELGEVQSPVSEPGEAQLLPRLALDTLDVGVVSLLCAGEEPDEDYWPRDLSLAGAAVWGKPVLLRLNAEIMQQSLGVEIETTNLQSLLEGPASVPFNLAAILQAKNDRLELHFDGSINTLLTLPTLSGSLQASVRGAAGLLAPYEVEIPQDWGLDNIGLIGSLEIAEHGVALSDAHLVIDELKLQAAATLVPDDKGVATTVALQFNDFDLAFLNRFIDADLVLTGIAGTISADAESYGDSLALILDELRMNAELANVQVALDGQALPLQVNSANVAIGFHEQGQLELQGNWLDKPVTVSAQTPPLVDLMKQEEWPLSLEMNNDNARLALTGTIFDASNAPRMAGSLQFFAQRSGDLNGWLDINQASELDIGAEISFDIEQSSQRIEVHSLRLGLSALQGSLQRWVLDDKPSLALNLQASLLDLAELQLLLPALETSAQSQPQPLEAGSAPANQDPLGWLEDFLKGPKLVVDLGIKSLLNGSFKVDDVQMTGTVFAGRIEDANLELEYEDVVLGGKLDANFSQRPWSLEYDIVADNIDIGRVLESFDIATGVRARAKRAEITMQMRGGTVAELIDSANYHAFVYELDWLPRGLANDDEDKLFFSKLEFLGQPNALSIWRGTANYQQLPLDFLLRAPPLKELLDPANAADVQFALRAGSDAMLIDARIAAGSSSILDMELDMSAATLDQQLESLDELTGPLDAVRMRTRLELERGNLRLSDIDLQLGVSRILGSVTVLRRGSLTEFDVALDSPLLETEDLVTPIALLRGGRLADPGRDQQRERSNTASQAEVEAEIEEVPQTSSSEAVFFAMLNRRIEEITAENHLKFNLNIDELQTAGEPLGRASAAMFVDDTKVEIKPFSIEFPQGRIEAMYVAKYLDDGVQSSLKVDIERVQYGGLLRLFDADSEADGMVFLEVEATADGEHWNDLTGEIAGHLDVALFPKDIEAGFLDLWASNVILALLPSSGAESKKKMNCMVSRWTAQQGLVTSKNSFLDSTDIIVRVRGDVDLGREELDLLAVPQAKTERFLSVSAPIEVKGGFDDFTVALAPGSFFMTMTRWYYGLIYVPWKWLTGDRFPEDGIETCFNAIDWELPETMKP</sequence>
<protein>
    <submittedName>
        <fullName evidence="3">AsmA family protein</fullName>
    </submittedName>
</protein>
<keyword evidence="4" id="KW-1185">Reference proteome</keyword>
<feature type="region of interest" description="Disordered" evidence="1">
    <location>
        <begin position="888"/>
        <end position="909"/>
    </location>
</feature>
<name>A0ABT3TD71_9GAMM</name>
<feature type="domain" description="AsmA" evidence="2">
    <location>
        <begin position="10"/>
        <end position="125"/>
    </location>
</feature>
<dbReference type="EMBL" id="SHNN01000001">
    <property type="protein sequence ID" value="MCX2980248.1"/>
    <property type="molecule type" value="Genomic_DNA"/>
</dbReference>
<dbReference type="RefSeq" id="WP_279244227.1">
    <property type="nucleotide sequence ID" value="NZ_SHNN01000001.1"/>
</dbReference>
<evidence type="ECO:0000256" key="1">
    <source>
        <dbReference type="SAM" id="MobiDB-lite"/>
    </source>
</evidence>
<gene>
    <name evidence="3" type="ORF">EYC98_05120</name>
</gene>
<evidence type="ECO:0000313" key="3">
    <source>
        <dbReference type="EMBL" id="MCX2980248.1"/>
    </source>
</evidence>
<comment type="caution">
    <text evidence="3">The sequence shown here is derived from an EMBL/GenBank/DDBJ whole genome shotgun (WGS) entry which is preliminary data.</text>
</comment>
<dbReference type="Pfam" id="PF05170">
    <property type="entry name" value="AsmA"/>
    <property type="match status" value="1"/>
</dbReference>
<dbReference type="InterPro" id="IPR007844">
    <property type="entry name" value="AsmA"/>
</dbReference>
<dbReference type="PANTHER" id="PTHR30441:SF8">
    <property type="entry name" value="DUF748 DOMAIN-CONTAINING PROTEIN"/>
    <property type="match status" value="1"/>
</dbReference>
<feature type="compositionally biased region" description="Basic and acidic residues" evidence="1">
    <location>
        <begin position="890"/>
        <end position="900"/>
    </location>
</feature>
<dbReference type="InterPro" id="IPR052894">
    <property type="entry name" value="AsmA-related"/>
</dbReference>